<accession>A0A0D7AVV9</accession>
<proteinExistence type="predicted"/>
<gene>
    <name evidence="1" type="ORF">CYLTODRAFT_199180</name>
</gene>
<evidence type="ECO:0000313" key="2">
    <source>
        <dbReference type="Proteomes" id="UP000054007"/>
    </source>
</evidence>
<dbReference type="Proteomes" id="UP000054007">
    <property type="component" value="Unassembled WGS sequence"/>
</dbReference>
<dbReference type="AlphaFoldDB" id="A0A0D7AVV9"/>
<dbReference type="EMBL" id="KN880840">
    <property type="protein sequence ID" value="KIY61989.1"/>
    <property type="molecule type" value="Genomic_DNA"/>
</dbReference>
<protein>
    <submittedName>
        <fullName evidence="1">Uncharacterized protein</fullName>
    </submittedName>
</protein>
<evidence type="ECO:0000313" key="1">
    <source>
        <dbReference type="EMBL" id="KIY61989.1"/>
    </source>
</evidence>
<organism evidence="1 2">
    <name type="scientific">Cylindrobasidium torrendii FP15055 ss-10</name>
    <dbReference type="NCBI Taxonomy" id="1314674"/>
    <lineage>
        <taxon>Eukaryota</taxon>
        <taxon>Fungi</taxon>
        <taxon>Dikarya</taxon>
        <taxon>Basidiomycota</taxon>
        <taxon>Agaricomycotina</taxon>
        <taxon>Agaricomycetes</taxon>
        <taxon>Agaricomycetidae</taxon>
        <taxon>Agaricales</taxon>
        <taxon>Marasmiineae</taxon>
        <taxon>Physalacriaceae</taxon>
        <taxon>Cylindrobasidium</taxon>
    </lineage>
</organism>
<sequence>MSIFMCASHTPSKISCRRPSPTWSSSQCSWRTSTTRELFALHARPPRALPRPQAQARSRVSFHRLIDHQLARPADIFFLRTPTLDCNPGATTLARAMLPCRRAFTQPNQGDRRRRRDIRLGSHGDLHRCNGLLVNVRSDARDETIYFARCIPHNCWTGCLRSRTDRAHRALPSTRVVLISGSCQCLVFVDFALSPDAIVYKPSGGESP</sequence>
<reference evidence="1 2" key="1">
    <citation type="journal article" date="2015" name="Fungal Genet. Biol.">
        <title>Evolution of novel wood decay mechanisms in Agaricales revealed by the genome sequences of Fistulina hepatica and Cylindrobasidium torrendii.</title>
        <authorList>
            <person name="Floudas D."/>
            <person name="Held B.W."/>
            <person name="Riley R."/>
            <person name="Nagy L.G."/>
            <person name="Koehler G."/>
            <person name="Ransdell A.S."/>
            <person name="Younus H."/>
            <person name="Chow J."/>
            <person name="Chiniquy J."/>
            <person name="Lipzen A."/>
            <person name="Tritt A."/>
            <person name="Sun H."/>
            <person name="Haridas S."/>
            <person name="LaButti K."/>
            <person name="Ohm R.A."/>
            <person name="Kues U."/>
            <person name="Blanchette R.A."/>
            <person name="Grigoriev I.V."/>
            <person name="Minto R.E."/>
            <person name="Hibbett D.S."/>
        </authorList>
    </citation>
    <scope>NUCLEOTIDE SEQUENCE [LARGE SCALE GENOMIC DNA]</scope>
    <source>
        <strain evidence="1 2">FP15055 ss-10</strain>
    </source>
</reference>
<keyword evidence="2" id="KW-1185">Reference proteome</keyword>
<name>A0A0D7AVV9_9AGAR</name>